<accession>A0AAD4FCY8</accession>
<evidence type="ECO:0000313" key="3">
    <source>
        <dbReference type="Proteomes" id="UP001199106"/>
    </source>
</evidence>
<dbReference type="AlphaFoldDB" id="A0AAD4FCY8"/>
<gene>
    <name evidence="2" type="ORF">G6011_02122</name>
</gene>
<keyword evidence="3" id="KW-1185">Reference proteome</keyword>
<feature type="region of interest" description="Disordered" evidence="1">
    <location>
        <begin position="315"/>
        <end position="337"/>
    </location>
</feature>
<sequence>MSVRRALAPRSIHLRIVPRPANLSESREIFRVLQRYGEISTYQYLRYEYQNPADNVAFAIYRDEPSAQRALDASPIRFALEKLVATEDNTAAESHTGEEDEDDDHVPTEQTPPKAGIDEILRPSQLLNRTFATTHTPSTPAPTPMPFDPPPASLKQKKWTKWFQVTVDRTRAVHQDFVERQPYWKQFSPMRSMAQADLEKKVPHIGLSDVSKRPPNAYRTPTKVLKTMNNYVETAMPTLRGIAEGSENERAFLERRERHAYTTLARQEDVREKAGRVPVSQSPVGDADLRGTANHSEQTLATPEVWKLPIQNSRGTQSLFPSKRPDQLLLSGSRKRL</sequence>
<feature type="region of interest" description="Disordered" evidence="1">
    <location>
        <begin position="88"/>
        <end position="118"/>
    </location>
</feature>
<organism evidence="2 3">
    <name type="scientific">Alternaria panax</name>
    <dbReference type="NCBI Taxonomy" id="48097"/>
    <lineage>
        <taxon>Eukaryota</taxon>
        <taxon>Fungi</taxon>
        <taxon>Dikarya</taxon>
        <taxon>Ascomycota</taxon>
        <taxon>Pezizomycotina</taxon>
        <taxon>Dothideomycetes</taxon>
        <taxon>Pleosporomycetidae</taxon>
        <taxon>Pleosporales</taxon>
        <taxon>Pleosporineae</taxon>
        <taxon>Pleosporaceae</taxon>
        <taxon>Alternaria</taxon>
        <taxon>Alternaria sect. Panax</taxon>
    </lineage>
</organism>
<dbReference type="Proteomes" id="UP001199106">
    <property type="component" value="Unassembled WGS sequence"/>
</dbReference>
<evidence type="ECO:0000256" key="1">
    <source>
        <dbReference type="SAM" id="MobiDB-lite"/>
    </source>
</evidence>
<protein>
    <recommendedName>
        <fullName evidence="4">RRM domain-containing protein</fullName>
    </recommendedName>
</protein>
<dbReference type="EMBL" id="JAANER010000006">
    <property type="protein sequence ID" value="KAG9188199.1"/>
    <property type="molecule type" value="Genomic_DNA"/>
</dbReference>
<evidence type="ECO:0008006" key="4">
    <source>
        <dbReference type="Google" id="ProtNLM"/>
    </source>
</evidence>
<evidence type="ECO:0000313" key="2">
    <source>
        <dbReference type="EMBL" id="KAG9188199.1"/>
    </source>
</evidence>
<comment type="caution">
    <text evidence="2">The sequence shown here is derived from an EMBL/GenBank/DDBJ whole genome shotgun (WGS) entry which is preliminary data.</text>
</comment>
<name>A0AAD4FCY8_9PLEO</name>
<proteinExistence type="predicted"/>
<feature type="region of interest" description="Disordered" evidence="1">
    <location>
        <begin position="268"/>
        <end position="291"/>
    </location>
</feature>
<reference evidence="2" key="1">
    <citation type="submission" date="2021-07" db="EMBL/GenBank/DDBJ databases">
        <title>Genome Resource of American Ginseng Black Spot Pathogen Alternaria panax.</title>
        <authorList>
            <person name="Qiu C."/>
            <person name="Wang W."/>
            <person name="Liu Z."/>
        </authorList>
    </citation>
    <scope>NUCLEOTIDE SEQUENCE</scope>
    <source>
        <strain evidence="2">BNCC115425</strain>
    </source>
</reference>